<dbReference type="PANTHER" id="PTHR12993:SF11">
    <property type="entry name" value="N-ACETYLGLUCOSAMINYL-PHOSPHATIDYLINOSITOL DE-N-ACETYLASE"/>
    <property type="match status" value="1"/>
</dbReference>
<keyword evidence="4" id="KW-1185">Reference proteome</keyword>
<organism evidence="3 4">
    <name type="scientific">Phellinidium pouzarii</name>
    <dbReference type="NCBI Taxonomy" id="167371"/>
    <lineage>
        <taxon>Eukaryota</taxon>
        <taxon>Fungi</taxon>
        <taxon>Dikarya</taxon>
        <taxon>Basidiomycota</taxon>
        <taxon>Agaricomycotina</taxon>
        <taxon>Agaricomycetes</taxon>
        <taxon>Hymenochaetales</taxon>
        <taxon>Hymenochaetaceae</taxon>
        <taxon>Phellinidium</taxon>
    </lineage>
</organism>
<dbReference type="Proteomes" id="UP000308199">
    <property type="component" value="Unassembled WGS sequence"/>
</dbReference>
<dbReference type="GO" id="GO:0005783">
    <property type="term" value="C:endoplasmic reticulum"/>
    <property type="evidence" value="ECO:0007669"/>
    <property type="project" value="TreeGrafter"/>
</dbReference>
<dbReference type="GO" id="GO:0000225">
    <property type="term" value="F:N-acetylglucosaminylphosphatidylinositol deacetylase activity"/>
    <property type="evidence" value="ECO:0007669"/>
    <property type="project" value="UniProtKB-EC"/>
</dbReference>
<dbReference type="EC" id="3.5.1.89" evidence="2"/>
<proteinExistence type="inferred from homology"/>
<dbReference type="AlphaFoldDB" id="A0A4S4LJC3"/>
<dbReference type="InterPro" id="IPR024078">
    <property type="entry name" value="LmbE-like_dom_sf"/>
</dbReference>
<dbReference type="OrthoDB" id="440160at2759"/>
<comment type="caution">
    <text evidence="3">The sequence shown here is derived from an EMBL/GenBank/DDBJ whole genome shotgun (WGS) entry which is preliminary data.</text>
</comment>
<sequence length="257" mass="29129">MFFAPTLLALTQVLQSQIHKLQESRAEADIRRPVDVYTLCLSSGDADGLGNTRKHELEDSLDVMGVEQGKRWVLDEPFKDNITMFWDAGLIAEHVRPYVLEHNIDIILTYDKYGISSHPNHISLTRGVQALLTNSPRNNLRAFGLKTTSLIPKYTGAGAALIAKLEHAFCASPPFHVHPHAQLIQILEVLLSALRALRITDCSATDAEKLVFVSGWAEYSRALLAMRQHSSQLVWFRWLYVTFSRYMWVNSWDEIVV</sequence>
<protein>
    <recommendedName>
        <fullName evidence="2">N-acetylglucosaminylphosphatidylinositol deacetylase</fullName>
        <ecNumber evidence="2">3.5.1.89</ecNumber>
    </recommendedName>
</protein>
<dbReference type="Pfam" id="PF02585">
    <property type="entry name" value="PIG-L"/>
    <property type="match status" value="1"/>
</dbReference>
<comment type="similarity">
    <text evidence="1">Belongs to the PIGL family.</text>
</comment>
<dbReference type="Gene3D" id="3.40.50.10320">
    <property type="entry name" value="LmbE-like"/>
    <property type="match status" value="1"/>
</dbReference>
<dbReference type="SUPFAM" id="SSF102588">
    <property type="entry name" value="LmbE-like"/>
    <property type="match status" value="1"/>
</dbReference>
<evidence type="ECO:0000313" key="4">
    <source>
        <dbReference type="Proteomes" id="UP000308199"/>
    </source>
</evidence>
<dbReference type="PANTHER" id="PTHR12993">
    <property type="entry name" value="N-ACETYLGLUCOSAMINYL-PHOSPHATIDYLINOSITOL DE-N-ACETYLASE-RELATED"/>
    <property type="match status" value="1"/>
</dbReference>
<reference evidence="3 4" key="1">
    <citation type="submission" date="2019-02" db="EMBL/GenBank/DDBJ databases">
        <title>Genome sequencing of the rare red list fungi Phellinidium pouzarii.</title>
        <authorList>
            <person name="Buettner E."/>
            <person name="Kellner H."/>
        </authorList>
    </citation>
    <scope>NUCLEOTIDE SEQUENCE [LARGE SCALE GENOMIC DNA]</scope>
    <source>
        <strain evidence="3 4">DSM 108285</strain>
    </source>
</reference>
<gene>
    <name evidence="3" type="ORF">EW145_g671</name>
</gene>
<dbReference type="InterPro" id="IPR003737">
    <property type="entry name" value="GlcNAc_PI_deacetylase-related"/>
</dbReference>
<dbReference type="UniPathway" id="UPA00196"/>
<evidence type="ECO:0000256" key="1">
    <source>
        <dbReference type="ARBA" id="ARBA00006066"/>
    </source>
</evidence>
<evidence type="ECO:0000256" key="2">
    <source>
        <dbReference type="ARBA" id="ARBA00012176"/>
    </source>
</evidence>
<name>A0A4S4LJC3_9AGAM</name>
<dbReference type="GO" id="GO:0006506">
    <property type="term" value="P:GPI anchor biosynthetic process"/>
    <property type="evidence" value="ECO:0007669"/>
    <property type="project" value="UniProtKB-UniPathway"/>
</dbReference>
<evidence type="ECO:0000313" key="3">
    <source>
        <dbReference type="EMBL" id="THH11441.1"/>
    </source>
</evidence>
<dbReference type="EMBL" id="SGPK01000014">
    <property type="protein sequence ID" value="THH11441.1"/>
    <property type="molecule type" value="Genomic_DNA"/>
</dbReference>
<dbReference type="GO" id="GO:0016020">
    <property type="term" value="C:membrane"/>
    <property type="evidence" value="ECO:0007669"/>
    <property type="project" value="GOC"/>
</dbReference>
<accession>A0A4S4LJC3</accession>